<dbReference type="InterPro" id="IPR036259">
    <property type="entry name" value="MFS_trans_sf"/>
</dbReference>
<dbReference type="KEGG" id="otm:OSB_15040"/>
<sequence length="409" mass="44004">MTSAPKTRKFAPTKALGQVEFVALMAMLTASIAFSIDAMLPALPDIGAELSPDNLNRAQLILTSFVLGMGIGTFFTGPLADRFGRKTVIVWGAVLYVTATIIAYFTTSLETMLAARLLMGIAAAAPRVAAVAMVRDLYSGREMARIMSFVMLVFSLVPALAPTLGAGIIALANWRVLFLAFAMFMSAMTLWMMLRQPETLAPENRRPLSMANLMAAVVEVFSHPTVRLATFVQTLSLGMLFSMLSSTQQVFDQTYGQGHTFHFWFGGIAVLASTASIVNARFVRRLGMRPIIKAMFIAQILISVGMLAVMMLGLPNRIELLFYALWNVSVFFQAGLTLGNLNALALEPMGHIAGSAASIVTATATVGAVIIAIPIGLSFDGTPLRLAIGILVCAFLAFLLTSMIRRDSD</sequence>
<gene>
    <name evidence="6" type="primary">bcr_1</name>
    <name evidence="6" type="ORF">OSB_15040</name>
</gene>
<reference evidence="6 7" key="1">
    <citation type="journal article" date="2015" name="Genome Announc.">
        <title>Closed Genome Sequence of Octadecabacter temperatus SB1, the First Mesophilic Species of the Genus Octadecabacter.</title>
        <authorList>
            <person name="Voget S."/>
            <person name="Billerbeck S."/>
            <person name="Simon M."/>
            <person name="Daniel R."/>
        </authorList>
    </citation>
    <scope>NUCLEOTIDE SEQUENCE [LARGE SCALE GENOMIC DNA]</scope>
    <source>
        <strain evidence="6 7">SB1</strain>
    </source>
</reference>
<evidence type="ECO:0000313" key="6">
    <source>
        <dbReference type="EMBL" id="AKS46056.1"/>
    </source>
</evidence>
<dbReference type="AlphaFoldDB" id="A0A0K0Y5B0"/>
<keyword evidence="5" id="KW-0472">Membrane</keyword>
<dbReference type="EMBL" id="CP012160">
    <property type="protein sequence ID" value="AKS46056.1"/>
    <property type="molecule type" value="Genomic_DNA"/>
</dbReference>
<dbReference type="GO" id="GO:0140115">
    <property type="term" value="P:export across plasma membrane"/>
    <property type="evidence" value="ECO:0007669"/>
    <property type="project" value="UniProtKB-ARBA"/>
</dbReference>
<dbReference type="InterPro" id="IPR005829">
    <property type="entry name" value="Sugar_transporter_CS"/>
</dbReference>
<dbReference type="Proteomes" id="UP000067444">
    <property type="component" value="Chromosome"/>
</dbReference>
<dbReference type="PANTHER" id="PTHR23502">
    <property type="entry name" value="MAJOR FACILITATOR SUPERFAMILY"/>
    <property type="match status" value="1"/>
</dbReference>
<evidence type="ECO:0000313" key="7">
    <source>
        <dbReference type="Proteomes" id="UP000067444"/>
    </source>
</evidence>
<dbReference type="GO" id="GO:0005886">
    <property type="term" value="C:plasma membrane"/>
    <property type="evidence" value="ECO:0007669"/>
    <property type="project" value="TreeGrafter"/>
</dbReference>
<dbReference type="InterPro" id="IPR020846">
    <property type="entry name" value="MFS_dom"/>
</dbReference>
<keyword evidence="7" id="KW-1185">Reference proteome</keyword>
<organism evidence="6 7">
    <name type="scientific">Octadecabacter temperatus</name>
    <dbReference type="NCBI Taxonomy" id="1458307"/>
    <lineage>
        <taxon>Bacteria</taxon>
        <taxon>Pseudomonadati</taxon>
        <taxon>Pseudomonadota</taxon>
        <taxon>Alphaproteobacteria</taxon>
        <taxon>Rhodobacterales</taxon>
        <taxon>Roseobacteraceae</taxon>
        <taxon>Octadecabacter</taxon>
    </lineage>
</organism>
<comment type="subcellular location">
    <subcellularLocation>
        <location evidence="1">Membrane</location>
        <topology evidence="1">Multi-pass membrane protein</topology>
    </subcellularLocation>
</comment>
<keyword evidence="2" id="KW-0813">Transport</keyword>
<dbReference type="CDD" id="cd17320">
    <property type="entry name" value="MFS_MdfA_MDR_like"/>
    <property type="match status" value="1"/>
</dbReference>
<dbReference type="Pfam" id="PF07690">
    <property type="entry name" value="MFS_1"/>
    <property type="match status" value="1"/>
</dbReference>
<proteinExistence type="predicted"/>
<protein>
    <submittedName>
        <fullName evidence="6">Bicyclomycin resistance protein</fullName>
    </submittedName>
</protein>
<dbReference type="SUPFAM" id="SSF103473">
    <property type="entry name" value="MFS general substrate transporter"/>
    <property type="match status" value="1"/>
</dbReference>
<dbReference type="PROSITE" id="PS00216">
    <property type="entry name" value="SUGAR_TRANSPORT_1"/>
    <property type="match status" value="1"/>
</dbReference>
<evidence type="ECO:0000256" key="4">
    <source>
        <dbReference type="ARBA" id="ARBA00022989"/>
    </source>
</evidence>
<dbReference type="InterPro" id="IPR011701">
    <property type="entry name" value="MFS"/>
</dbReference>
<dbReference type="GO" id="GO:0042908">
    <property type="term" value="P:xenobiotic transport"/>
    <property type="evidence" value="ECO:0007669"/>
    <property type="project" value="UniProtKB-ARBA"/>
</dbReference>
<dbReference type="Gene3D" id="1.20.1720.10">
    <property type="entry name" value="Multidrug resistance protein D"/>
    <property type="match status" value="1"/>
</dbReference>
<evidence type="ECO:0000256" key="1">
    <source>
        <dbReference type="ARBA" id="ARBA00004141"/>
    </source>
</evidence>
<evidence type="ECO:0000256" key="3">
    <source>
        <dbReference type="ARBA" id="ARBA00022692"/>
    </source>
</evidence>
<dbReference type="GO" id="GO:0022857">
    <property type="term" value="F:transmembrane transporter activity"/>
    <property type="evidence" value="ECO:0007669"/>
    <property type="project" value="InterPro"/>
</dbReference>
<evidence type="ECO:0000256" key="5">
    <source>
        <dbReference type="ARBA" id="ARBA00023136"/>
    </source>
</evidence>
<evidence type="ECO:0000256" key="2">
    <source>
        <dbReference type="ARBA" id="ARBA00022448"/>
    </source>
</evidence>
<accession>A0A0K0Y5B0</accession>
<keyword evidence="4" id="KW-1133">Transmembrane helix</keyword>
<dbReference type="STRING" id="1458307.OSB_15040"/>
<name>A0A0K0Y5B0_9RHOB</name>
<dbReference type="PANTHER" id="PTHR23502:SF132">
    <property type="entry name" value="POLYAMINE TRANSPORTER 2-RELATED"/>
    <property type="match status" value="1"/>
</dbReference>
<keyword evidence="3" id="KW-0812">Transmembrane</keyword>
<dbReference type="PROSITE" id="PS50850">
    <property type="entry name" value="MFS"/>
    <property type="match status" value="1"/>
</dbReference>
<dbReference type="PATRIC" id="fig|1458307.3.peg.1522"/>